<sequence length="670" mass="77879">MNFRFFIIGVLLCLTSQILFAQVPIGSGEQWGEDLDSLRNAEELKEDSIIYNASYIRYTTLERMKLGTYTVQIDTGLRGFQYYNPQNNPYNPSINNGSYGLATRDLLFSPSKTIGFQTGFHSLERYLLHPDSIRYYRARSPFSELGFVTGDQVFRATVAQNITPNWSIGGEINFALAKGIYQNQRYNDSKSAVFSWYESDNNRYNLLTNLVFNTLVATENGSVLNDTLFDVKGRQPSEAEIVRLVGQREERPRQTWKDYSFFLRQSFFIGRIDSINPGTQEVQILPTQRVSHTLRLSSKKFKFYKNEDDANGAFPFTQDPAILTKDSTRLKSISNEFGYSFYLRGKSTSFIKNEVKLDLRLQNEISWFNAKDDKFSFQNTTLKAGIGYRFSDRVNIVGDLNQIVAGRNFGDYLYEANANFLLSNTVGRIILGGYIQNKSPEYLFEHVNYQYHKWPENPDEAFNFDKTKINNLSFTYENTKLGFTGKAEYFLMNNYHYYKEVDNPDFTDILMRKIEPTQITANINMLKISVGEKLTFGRFHFDNYAVYQKSDYMSVLQTPELYTWHSFYYNNILVKVVNFNIGFDVRFNTPFVAPSYAINVGQFYNDNADIEFSTYPVVDVWLTATLKRTNFFLRYDYANQGLLSNGYYTVRRYPMADANLRFGLTWKFYD</sequence>
<evidence type="ECO:0000313" key="2">
    <source>
        <dbReference type="EMBL" id="TCK83478.1"/>
    </source>
</evidence>
<dbReference type="Proteomes" id="UP000294616">
    <property type="component" value="Unassembled WGS sequence"/>
</dbReference>
<keyword evidence="1" id="KW-0732">Signal</keyword>
<reference evidence="2 3" key="1">
    <citation type="submission" date="2019-03" db="EMBL/GenBank/DDBJ databases">
        <title>Genomic Encyclopedia of Archaeal and Bacterial Type Strains, Phase II (KMG-II): from individual species to whole genera.</title>
        <authorList>
            <person name="Goeker M."/>
        </authorList>
    </citation>
    <scope>NUCLEOTIDE SEQUENCE [LARGE SCALE GENOMIC DNA]</scope>
    <source>
        <strain evidence="2 3">DSM 22554</strain>
    </source>
</reference>
<evidence type="ECO:0000256" key="1">
    <source>
        <dbReference type="SAM" id="SignalP"/>
    </source>
</evidence>
<comment type="caution">
    <text evidence="2">The sequence shown here is derived from an EMBL/GenBank/DDBJ whole genome shotgun (WGS) entry which is preliminary data.</text>
</comment>
<dbReference type="EMBL" id="SMGO01000002">
    <property type="protein sequence ID" value="TCK83478.1"/>
    <property type="molecule type" value="Genomic_DNA"/>
</dbReference>
<organism evidence="2 3">
    <name type="scientific">Albibacterium bauzanense</name>
    <dbReference type="NCBI Taxonomy" id="653929"/>
    <lineage>
        <taxon>Bacteria</taxon>
        <taxon>Pseudomonadati</taxon>
        <taxon>Bacteroidota</taxon>
        <taxon>Sphingobacteriia</taxon>
        <taxon>Sphingobacteriales</taxon>
        <taxon>Sphingobacteriaceae</taxon>
        <taxon>Albibacterium</taxon>
    </lineage>
</organism>
<gene>
    <name evidence="2" type="ORF">C8N28_2079</name>
</gene>
<feature type="chain" id="PRO_5020254993" evidence="1">
    <location>
        <begin position="22"/>
        <end position="670"/>
    </location>
</feature>
<feature type="signal peptide" evidence="1">
    <location>
        <begin position="1"/>
        <end position="21"/>
    </location>
</feature>
<keyword evidence="3" id="KW-1185">Reference proteome</keyword>
<dbReference type="AlphaFoldDB" id="A0A4R1LVP9"/>
<name>A0A4R1LVP9_9SPHI</name>
<accession>A0A4R1LVP9</accession>
<evidence type="ECO:0000313" key="3">
    <source>
        <dbReference type="Proteomes" id="UP000294616"/>
    </source>
</evidence>
<proteinExistence type="predicted"/>
<protein>
    <submittedName>
        <fullName evidence="2">Putative beta-barrel porin</fullName>
    </submittedName>
</protein>
<dbReference type="InterPro" id="IPR025631">
    <property type="entry name" value="Porin_10"/>
</dbReference>
<dbReference type="OrthoDB" id="1489309at2"/>
<dbReference type="Pfam" id="PF14121">
    <property type="entry name" value="Porin_10"/>
    <property type="match status" value="1"/>
</dbReference>